<protein>
    <submittedName>
        <fullName evidence="1">Uncharacterized protein</fullName>
    </submittedName>
</protein>
<name>A0ACC0NN42_RHOML</name>
<proteinExistence type="predicted"/>
<organism evidence="1 2">
    <name type="scientific">Rhododendron molle</name>
    <name type="common">Chinese azalea</name>
    <name type="synonym">Azalea mollis</name>
    <dbReference type="NCBI Taxonomy" id="49168"/>
    <lineage>
        <taxon>Eukaryota</taxon>
        <taxon>Viridiplantae</taxon>
        <taxon>Streptophyta</taxon>
        <taxon>Embryophyta</taxon>
        <taxon>Tracheophyta</taxon>
        <taxon>Spermatophyta</taxon>
        <taxon>Magnoliopsida</taxon>
        <taxon>eudicotyledons</taxon>
        <taxon>Gunneridae</taxon>
        <taxon>Pentapetalae</taxon>
        <taxon>asterids</taxon>
        <taxon>Ericales</taxon>
        <taxon>Ericaceae</taxon>
        <taxon>Ericoideae</taxon>
        <taxon>Rhodoreae</taxon>
        <taxon>Rhododendron</taxon>
    </lineage>
</organism>
<sequence length="132" mass="15307">MSLIRTRTPQFPGSIYVQSLSDVDVNSSLPPLRKLFDGGGNKDEEEMLVTAVEIRAAEMKQLPEFQTHKVRAKTFIDDSNVVPLIRWLKHNSLSYPQIEKLIYMSRGNLYAIRHVDEWVKSIYVKGRFMGWH</sequence>
<reference evidence="1" key="1">
    <citation type="submission" date="2022-02" db="EMBL/GenBank/DDBJ databases">
        <title>Plant Genome Project.</title>
        <authorList>
            <person name="Zhang R.-G."/>
        </authorList>
    </citation>
    <scope>NUCLEOTIDE SEQUENCE</scope>
    <source>
        <strain evidence="1">AT1</strain>
    </source>
</reference>
<evidence type="ECO:0000313" key="1">
    <source>
        <dbReference type="EMBL" id="KAI8554369.1"/>
    </source>
</evidence>
<accession>A0ACC0NN42</accession>
<dbReference type="Proteomes" id="UP001062846">
    <property type="component" value="Chromosome 5"/>
</dbReference>
<evidence type="ECO:0000313" key="2">
    <source>
        <dbReference type="Proteomes" id="UP001062846"/>
    </source>
</evidence>
<comment type="caution">
    <text evidence="1">The sequence shown here is derived from an EMBL/GenBank/DDBJ whole genome shotgun (WGS) entry which is preliminary data.</text>
</comment>
<dbReference type="EMBL" id="CM046392">
    <property type="protein sequence ID" value="KAI8554369.1"/>
    <property type="molecule type" value="Genomic_DNA"/>
</dbReference>
<gene>
    <name evidence="1" type="ORF">RHMOL_Rhmol05G0093400</name>
</gene>
<keyword evidence="2" id="KW-1185">Reference proteome</keyword>